<name>A0ABU0RP94_9ACTN</name>
<sequence length="137" mass="15447">MTETETTPPLEQQDTYTAGLEKLLSKQPTHPRGRAALRALIDEKTVLARDNVRRALLVTNERNVPTGCAWDRLAKERFGLNLDEEQRIFLDVILSIASSHHVNLGWLMEIDDRRLAILLRAMTEMAGNDTIAIGTKL</sequence>
<comment type="caution">
    <text evidence="1">The sequence shown here is derived from an EMBL/GenBank/DDBJ whole genome shotgun (WGS) entry which is preliminary data.</text>
</comment>
<reference evidence="1 2" key="1">
    <citation type="submission" date="2023-07" db="EMBL/GenBank/DDBJ databases">
        <title>Comparative genomics of wheat-associated soil bacteria to identify genetic determinants of phenazine resistance.</title>
        <authorList>
            <person name="Mouncey N."/>
        </authorList>
    </citation>
    <scope>NUCLEOTIDE SEQUENCE [LARGE SCALE GENOMIC DNA]</scope>
    <source>
        <strain evidence="1 2">W2I16</strain>
    </source>
</reference>
<gene>
    <name evidence="1" type="ORF">QFZ49_003760</name>
</gene>
<dbReference type="EMBL" id="JAUSZS010000004">
    <property type="protein sequence ID" value="MDQ0933820.1"/>
    <property type="molecule type" value="Genomic_DNA"/>
</dbReference>
<proteinExistence type="predicted"/>
<protein>
    <submittedName>
        <fullName evidence="1">Uncharacterized protein</fullName>
    </submittedName>
</protein>
<evidence type="ECO:0000313" key="2">
    <source>
        <dbReference type="Proteomes" id="UP001223072"/>
    </source>
</evidence>
<keyword evidence="2" id="KW-1185">Reference proteome</keyword>
<dbReference type="Proteomes" id="UP001223072">
    <property type="component" value="Unassembled WGS sequence"/>
</dbReference>
<accession>A0ABU0RP94</accession>
<evidence type="ECO:0000313" key="1">
    <source>
        <dbReference type="EMBL" id="MDQ0933820.1"/>
    </source>
</evidence>
<organism evidence="1 2">
    <name type="scientific">Streptomyces turgidiscabies</name>
    <dbReference type="NCBI Taxonomy" id="85558"/>
    <lineage>
        <taxon>Bacteria</taxon>
        <taxon>Bacillati</taxon>
        <taxon>Actinomycetota</taxon>
        <taxon>Actinomycetes</taxon>
        <taxon>Kitasatosporales</taxon>
        <taxon>Streptomycetaceae</taxon>
        <taxon>Streptomyces</taxon>
    </lineage>
</organism>
<dbReference type="RefSeq" id="WP_307627535.1">
    <property type="nucleotide sequence ID" value="NZ_JAUSZS010000004.1"/>
</dbReference>